<dbReference type="EMBL" id="JBHMEW010000008">
    <property type="protein sequence ID" value="MFB9210424.1"/>
    <property type="molecule type" value="Genomic_DNA"/>
</dbReference>
<proteinExistence type="predicted"/>
<evidence type="ECO:0008006" key="3">
    <source>
        <dbReference type="Google" id="ProtNLM"/>
    </source>
</evidence>
<evidence type="ECO:0000313" key="2">
    <source>
        <dbReference type="Proteomes" id="UP001589654"/>
    </source>
</evidence>
<sequence>MDSLNHFQLLFFDQIKRKIPKQTSLVDDISTHLNISIDSAYRRLRGEKEMSFSEIINLAKTYDVSLDSIVSNYFNEVSFTYHSFSDPGYTLKKYLESILGHLEFLKTSNERKQMIYLSKDFPIFHYFRYPKICTFKMYFWQRFILNDPNYTNTDYNFEVIPKELLHLSNKIYGLYDEIPSIEIWNRETVNSTLNQIEFFHESGLFTNHQDVILLLEELILLLESIEKMAERGSKKQEDDKVENDSFSNYELHYNEVTIGDNTIFFKLGDDRKISFITANVLNILKTTNERFCADVEAMLSNLLMKSTKISVSSQKIRTKFFKIQYDKINNLISILR</sequence>
<dbReference type="Proteomes" id="UP001589654">
    <property type="component" value="Unassembled WGS sequence"/>
</dbReference>
<dbReference type="RefSeq" id="WP_290246680.1">
    <property type="nucleotide sequence ID" value="NZ_JAUFQT010000001.1"/>
</dbReference>
<organism evidence="1 2">
    <name type="scientific">Echinicola jeungdonensis</name>
    <dbReference type="NCBI Taxonomy" id="709343"/>
    <lineage>
        <taxon>Bacteria</taxon>
        <taxon>Pseudomonadati</taxon>
        <taxon>Bacteroidota</taxon>
        <taxon>Cytophagia</taxon>
        <taxon>Cytophagales</taxon>
        <taxon>Cyclobacteriaceae</taxon>
        <taxon>Echinicola</taxon>
    </lineage>
</organism>
<accession>A0ABV5J0T3</accession>
<name>A0ABV5J0T3_9BACT</name>
<reference evidence="1 2" key="1">
    <citation type="submission" date="2024-09" db="EMBL/GenBank/DDBJ databases">
        <authorList>
            <person name="Sun Q."/>
            <person name="Mori K."/>
        </authorList>
    </citation>
    <scope>NUCLEOTIDE SEQUENCE [LARGE SCALE GENOMIC DNA]</scope>
    <source>
        <strain evidence="1 2">CECT 7682</strain>
    </source>
</reference>
<protein>
    <recommendedName>
        <fullName evidence="3">Transcription regulator BetR N-terminal domain-containing protein</fullName>
    </recommendedName>
</protein>
<keyword evidence="2" id="KW-1185">Reference proteome</keyword>
<gene>
    <name evidence="1" type="ORF">ACFFUR_01280</name>
</gene>
<comment type="caution">
    <text evidence="1">The sequence shown here is derived from an EMBL/GenBank/DDBJ whole genome shotgun (WGS) entry which is preliminary data.</text>
</comment>
<evidence type="ECO:0000313" key="1">
    <source>
        <dbReference type="EMBL" id="MFB9210424.1"/>
    </source>
</evidence>